<gene>
    <name evidence="2" type="ORF">DDR33_19305</name>
</gene>
<comment type="caution">
    <text evidence="2">The sequence shown here is derived from an EMBL/GenBank/DDBJ whole genome shotgun (WGS) entry which is preliminary data.</text>
</comment>
<dbReference type="PANTHER" id="PTHR10900:SF77">
    <property type="entry name" value="FI19380P1"/>
    <property type="match status" value="1"/>
</dbReference>
<name>A0A2U2PC75_9SPHI</name>
<sequence>MIFKRLVCFLSLALVFSGCRKEAFDDFYGRPDWLADPIYQQLKARKNFDSFLTCIDKAGYKDILSSAGYWTIFAPNDDAFQKYFEQKGISKAGDIPEEAASAIVRYSLVYNAFKTDHLADVQGLSGWDPGMAFKRRTTFYRGALETEINNQNQLVVSSNRNNRVSGGYYVKEDNNNKYIPYFLNNYFAAKGLSESDYKYFYPSSDFTGFNVAQAAVVNKDIIAENGVIHEINSVIEPLPNIDEYLGQKPEYSGFKAIFDKFMVSYLSNADATAKYQQISGTNKSVLVKVFNSGLSYSPNNENFLKFFDNDGQGDGFSMFAPSNEALNKYLSEVLLEHYQSLDNLPLEVLFDFLNAHMWATTVWPGKFSSTLNGQGQGALFDPQTDITDKKVLSNGVFYGTNKVQEANVFSSVFGKAYLDPRYSLMTRALSVSLKPSIINTNLKYTLFLVSDEALKTAGFIYNLDANRWEYKAPGGGTTITGTGAWTKLSRILNLHLINEDVTSLGGSGIAETYGGEYIRYAGSRVFSKGNQEKGEQAVVNTEKTASNGTVYYLDRLLLDPEKLIGTDLKDLGTASGSQFSKFFNYLNNSQLYNKNSGEILGVTAGSQYTILVPGNTAITQAIAEGYLPSAENPSAQADKDKVNAFIRYHIIQKATVVPDGKKEGGFTTLLQNGNGDATLVTVTNHLNSMQIKDMTGATVNVVLPSSNNLSNNAVIHLLDGFLKFNVQ</sequence>
<proteinExistence type="predicted"/>
<feature type="domain" description="FAS1" evidence="1">
    <location>
        <begin position="35"/>
        <end position="235"/>
    </location>
</feature>
<dbReference type="EMBL" id="QEAS01000018">
    <property type="protein sequence ID" value="PWG78997.1"/>
    <property type="molecule type" value="Genomic_DNA"/>
</dbReference>
<dbReference type="Gene3D" id="2.30.180.10">
    <property type="entry name" value="FAS1 domain"/>
    <property type="match status" value="3"/>
</dbReference>
<dbReference type="AlphaFoldDB" id="A0A2U2PC75"/>
<dbReference type="Proteomes" id="UP000245647">
    <property type="component" value="Unassembled WGS sequence"/>
</dbReference>
<dbReference type="OrthoDB" id="659398at2"/>
<dbReference type="Pfam" id="PF02469">
    <property type="entry name" value="Fasciclin"/>
    <property type="match status" value="2"/>
</dbReference>
<dbReference type="SUPFAM" id="SSF82153">
    <property type="entry name" value="FAS1 domain"/>
    <property type="match status" value="4"/>
</dbReference>
<accession>A0A2U2PC75</accession>
<dbReference type="PROSITE" id="PS51257">
    <property type="entry name" value="PROKAR_LIPOPROTEIN"/>
    <property type="match status" value="1"/>
</dbReference>
<dbReference type="InterPro" id="IPR036378">
    <property type="entry name" value="FAS1_dom_sf"/>
</dbReference>
<feature type="domain" description="FAS1" evidence="1">
    <location>
        <begin position="566"/>
        <end position="722"/>
    </location>
</feature>
<reference evidence="2 3" key="1">
    <citation type="submission" date="2018-04" db="EMBL/GenBank/DDBJ databases">
        <title>Pedobacter chongqingensis sp. nov., isolated from a rottenly hemp rope.</title>
        <authorList>
            <person name="Cai Y."/>
        </authorList>
    </citation>
    <scope>NUCLEOTIDE SEQUENCE [LARGE SCALE GENOMIC DNA]</scope>
    <source>
        <strain evidence="2 3">FJ4-8</strain>
    </source>
</reference>
<dbReference type="PROSITE" id="PS50213">
    <property type="entry name" value="FAS1"/>
    <property type="match status" value="3"/>
</dbReference>
<keyword evidence="3" id="KW-1185">Reference proteome</keyword>
<evidence type="ECO:0000259" key="1">
    <source>
        <dbReference type="PROSITE" id="PS50213"/>
    </source>
</evidence>
<protein>
    <recommendedName>
        <fullName evidence="1">FAS1 domain-containing protein</fullName>
    </recommendedName>
</protein>
<dbReference type="RefSeq" id="WP_109417441.1">
    <property type="nucleotide sequence ID" value="NZ_QEAS01000018.1"/>
</dbReference>
<dbReference type="SMART" id="SM00554">
    <property type="entry name" value="FAS1"/>
    <property type="match status" value="3"/>
</dbReference>
<dbReference type="InterPro" id="IPR050904">
    <property type="entry name" value="Adhesion/Biosynth-related"/>
</dbReference>
<feature type="domain" description="FAS1" evidence="1">
    <location>
        <begin position="409"/>
        <end position="557"/>
    </location>
</feature>
<organism evidence="2 3">
    <name type="scientific">Pararcticibacter amylolyticus</name>
    <dbReference type="NCBI Taxonomy" id="2173175"/>
    <lineage>
        <taxon>Bacteria</taxon>
        <taxon>Pseudomonadati</taxon>
        <taxon>Bacteroidota</taxon>
        <taxon>Sphingobacteriia</taxon>
        <taxon>Sphingobacteriales</taxon>
        <taxon>Sphingobacteriaceae</taxon>
        <taxon>Pararcticibacter</taxon>
    </lineage>
</organism>
<evidence type="ECO:0000313" key="2">
    <source>
        <dbReference type="EMBL" id="PWG78997.1"/>
    </source>
</evidence>
<dbReference type="PANTHER" id="PTHR10900">
    <property type="entry name" value="PERIOSTIN-RELATED"/>
    <property type="match status" value="1"/>
</dbReference>
<evidence type="ECO:0000313" key="3">
    <source>
        <dbReference type="Proteomes" id="UP000245647"/>
    </source>
</evidence>
<dbReference type="InterPro" id="IPR000782">
    <property type="entry name" value="FAS1_domain"/>
</dbReference>